<protein>
    <submittedName>
        <fullName evidence="4">DNA-binding transcriptional MerR regulator</fullName>
    </submittedName>
</protein>
<dbReference type="Pfam" id="PF13411">
    <property type="entry name" value="MerR_1"/>
    <property type="match status" value="1"/>
</dbReference>
<dbReference type="InterPro" id="IPR047057">
    <property type="entry name" value="MerR_fam"/>
</dbReference>
<dbReference type="AlphaFoldDB" id="A0A4R6P9G4"/>
<dbReference type="InterPro" id="IPR000551">
    <property type="entry name" value="MerR-type_HTH_dom"/>
</dbReference>
<feature type="compositionally biased region" description="Basic and acidic residues" evidence="2">
    <location>
        <begin position="245"/>
        <end position="270"/>
    </location>
</feature>
<dbReference type="InterPro" id="IPR009061">
    <property type="entry name" value="DNA-bd_dom_put_sf"/>
</dbReference>
<dbReference type="PROSITE" id="PS50937">
    <property type="entry name" value="HTH_MERR_2"/>
    <property type="match status" value="1"/>
</dbReference>
<dbReference type="Gene3D" id="1.10.1660.10">
    <property type="match status" value="1"/>
</dbReference>
<dbReference type="CDD" id="cd00592">
    <property type="entry name" value="HTH_MerR-like"/>
    <property type="match status" value="1"/>
</dbReference>
<evidence type="ECO:0000256" key="2">
    <source>
        <dbReference type="SAM" id="MobiDB-lite"/>
    </source>
</evidence>
<accession>A0A4R6P9G4</accession>
<organism evidence="4 5">
    <name type="scientific">Nocardia ignorata</name>
    <dbReference type="NCBI Taxonomy" id="145285"/>
    <lineage>
        <taxon>Bacteria</taxon>
        <taxon>Bacillati</taxon>
        <taxon>Actinomycetota</taxon>
        <taxon>Actinomycetes</taxon>
        <taxon>Mycobacteriales</taxon>
        <taxon>Nocardiaceae</taxon>
        <taxon>Nocardia</taxon>
    </lineage>
</organism>
<dbReference type="GO" id="GO:0003700">
    <property type="term" value="F:DNA-binding transcription factor activity"/>
    <property type="evidence" value="ECO:0007669"/>
    <property type="project" value="InterPro"/>
</dbReference>
<evidence type="ECO:0000256" key="1">
    <source>
        <dbReference type="ARBA" id="ARBA00023125"/>
    </source>
</evidence>
<dbReference type="EMBL" id="SNXK01000005">
    <property type="protein sequence ID" value="TDP32789.1"/>
    <property type="molecule type" value="Genomic_DNA"/>
</dbReference>
<reference evidence="4 5" key="1">
    <citation type="submission" date="2019-03" db="EMBL/GenBank/DDBJ databases">
        <title>Genomic Encyclopedia of Type Strains, Phase IV (KMG-IV): sequencing the most valuable type-strain genomes for metagenomic binning, comparative biology and taxonomic classification.</title>
        <authorList>
            <person name="Goeker M."/>
        </authorList>
    </citation>
    <scope>NUCLEOTIDE SEQUENCE [LARGE SCALE GENOMIC DNA]</scope>
    <source>
        <strain evidence="4 5">DSM 44496</strain>
    </source>
</reference>
<proteinExistence type="predicted"/>
<evidence type="ECO:0000313" key="4">
    <source>
        <dbReference type="EMBL" id="TDP32789.1"/>
    </source>
</evidence>
<sequence length="284" mass="31054">MMSTVTPVTLTPTASTVKVCPGPGPYAGRVPRYTRAELADASGVAARTIRYYHSLGVLPKPGRAGKEVVYSDEHLDRLRDIVAMQGRGLRLDAIREVFDAEPTSGDWRTLFDPRSAQAAQRSAEIDDAELAALLGDRGSDVLTELIAVGYLERRGERWYVPDRPMLKGALVLYDVGIDIPLSGELRTMIRSRMAALADEVVRAVRDASGGYAGEDLGVDLTRFRERLLAMAWEVGGTTLAAEVNRAAEEAAEARRETTGSPRSADRHDFPHVAPSLRPRDRSVR</sequence>
<dbReference type="Proteomes" id="UP000295087">
    <property type="component" value="Unassembled WGS sequence"/>
</dbReference>
<dbReference type="SUPFAM" id="SSF46955">
    <property type="entry name" value="Putative DNA-binding domain"/>
    <property type="match status" value="1"/>
</dbReference>
<name>A0A4R6P9G4_NOCIG</name>
<keyword evidence="1 4" id="KW-0238">DNA-binding</keyword>
<gene>
    <name evidence="4" type="ORF">DFR75_10527</name>
</gene>
<dbReference type="PANTHER" id="PTHR30204:SF93">
    <property type="entry name" value="HTH MERR-TYPE DOMAIN-CONTAINING PROTEIN"/>
    <property type="match status" value="1"/>
</dbReference>
<evidence type="ECO:0000313" key="5">
    <source>
        <dbReference type="Proteomes" id="UP000295087"/>
    </source>
</evidence>
<dbReference type="SMART" id="SM00422">
    <property type="entry name" value="HTH_MERR"/>
    <property type="match status" value="1"/>
</dbReference>
<comment type="caution">
    <text evidence="4">The sequence shown here is derived from an EMBL/GenBank/DDBJ whole genome shotgun (WGS) entry which is preliminary data.</text>
</comment>
<dbReference type="GO" id="GO:0003677">
    <property type="term" value="F:DNA binding"/>
    <property type="evidence" value="ECO:0007669"/>
    <property type="project" value="UniProtKB-KW"/>
</dbReference>
<keyword evidence="5" id="KW-1185">Reference proteome</keyword>
<dbReference type="PANTHER" id="PTHR30204">
    <property type="entry name" value="REDOX-CYCLING DRUG-SENSING TRANSCRIPTIONAL ACTIVATOR SOXR"/>
    <property type="match status" value="1"/>
</dbReference>
<feature type="domain" description="HTH merR-type" evidence="3">
    <location>
        <begin position="32"/>
        <end position="100"/>
    </location>
</feature>
<evidence type="ECO:0000259" key="3">
    <source>
        <dbReference type="PROSITE" id="PS50937"/>
    </source>
</evidence>
<feature type="region of interest" description="Disordered" evidence="2">
    <location>
        <begin position="245"/>
        <end position="284"/>
    </location>
</feature>